<dbReference type="PANTHER" id="PTHR45625:SF4">
    <property type="entry name" value="PEPTIDYLPROLYL ISOMERASE DOMAIN AND WD REPEAT-CONTAINING PROTEIN 1"/>
    <property type="match status" value="1"/>
</dbReference>
<dbReference type="EC" id="5.2.1.8" evidence="5"/>
<dbReference type="InterPro" id="IPR002130">
    <property type="entry name" value="Cyclophilin-type_PPIase_dom"/>
</dbReference>
<dbReference type="InterPro" id="IPR020892">
    <property type="entry name" value="Cyclophilin-type_PPIase_CS"/>
</dbReference>
<evidence type="ECO:0000259" key="6">
    <source>
        <dbReference type="PROSITE" id="PS50072"/>
    </source>
</evidence>
<keyword evidence="3 5" id="KW-0697">Rotamase</keyword>
<evidence type="ECO:0000256" key="5">
    <source>
        <dbReference type="RuleBase" id="RU363019"/>
    </source>
</evidence>
<keyword evidence="4 5" id="KW-0413">Isomerase</keyword>
<dbReference type="InterPro" id="IPR024936">
    <property type="entry name" value="Cyclophilin-type_PPIase"/>
</dbReference>
<evidence type="ECO:0000256" key="4">
    <source>
        <dbReference type="ARBA" id="ARBA00023235"/>
    </source>
</evidence>
<comment type="catalytic activity">
    <reaction evidence="5">
        <text>[protein]-peptidylproline (omega=180) = [protein]-peptidylproline (omega=0)</text>
        <dbReference type="Rhea" id="RHEA:16237"/>
        <dbReference type="Rhea" id="RHEA-COMP:10747"/>
        <dbReference type="Rhea" id="RHEA-COMP:10748"/>
        <dbReference type="ChEBI" id="CHEBI:83833"/>
        <dbReference type="ChEBI" id="CHEBI:83834"/>
        <dbReference type="EC" id="5.2.1.8"/>
    </reaction>
</comment>
<dbReference type="PIRSF" id="PIRSF001467">
    <property type="entry name" value="Peptidylpro_ismrse"/>
    <property type="match status" value="1"/>
</dbReference>
<protein>
    <recommendedName>
        <fullName evidence="5">Peptidyl-prolyl cis-trans isomerase</fullName>
        <shortName evidence="5">PPIase</shortName>
        <ecNumber evidence="5">5.2.1.8</ecNumber>
    </recommendedName>
</protein>
<sequence>MNVINGKITMENGDIMEFEMYPDIAPKTVQNFVDLIQKHFYDGLIFHRIIKDFMIQGGDPEGSGMGGPGYTIPGEFRANGFDNDLKHTRGVLSMARTMDPNSAGSQFFIMHQDAPHLDGQYAAFGKLTSGFDVLDAIASVPTDWMDRPKQEQKIKTIEIID</sequence>
<organism evidence="7 8">
    <name type="scientific">Absicoccus intestinalis</name>
    <dbReference type="NCBI Taxonomy" id="2926319"/>
    <lineage>
        <taxon>Bacteria</taxon>
        <taxon>Bacillati</taxon>
        <taxon>Bacillota</taxon>
        <taxon>Erysipelotrichia</taxon>
        <taxon>Erysipelotrichales</taxon>
        <taxon>Erysipelotrichaceae</taxon>
        <taxon>Absicoccus</taxon>
    </lineage>
</organism>
<dbReference type="PROSITE" id="PS00170">
    <property type="entry name" value="CSA_PPIASE_1"/>
    <property type="match status" value="1"/>
</dbReference>
<comment type="caution">
    <text evidence="7">The sequence shown here is derived from an EMBL/GenBank/DDBJ whole genome shotgun (WGS) entry which is preliminary data.</text>
</comment>
<evidence type="ECO:0000256" key="1">
    <source>
        <dbReference type="ARBA" id="ARBA00002388"/>
    </source>
</evidence>
<dbReference type="Pfam" id="PF00160">
    <property type="entry name" value="Pro_isomerase"/>
    <property type="match status" value="1"/>
</dbReference>
<dbReference type="InterPro" id="IPR029000">
    <property type="entry name" value="Cyclophilin-like_dom_sf"/>
</dbReference>
<dbReference type="PROSITE" id="PS50072">
    <property type="entry name" value="CSA_PPIASE_2"/>
    <property type="match status" value="1"/>
</dbReference>
<dbReference type="InterPro" id="IPR044666">
    <property type="entry name" value="Cyclophilin_A-like"/>
</dbReference>
<evidence type="ECO:0000313" key="8">
    <source>
        <dbReference type="Proteomes" id="UP001285244"/>
    </source>
</evidence>
<accession>A0ABU4WI44</accession>
<feature type="domain" description="PPIase cyclophilin-type" evidence="6">
    <location>
        <begin position="3"/>
        <end position="159"/>
    </location>
</feature>
<evidence type="ECO:0000256" key="3">
    <source>
        <dbReference type="ARBA" id="ARBA00023110"/>
    </source>
</evidence>
<dbReference type="PRINTS" id="PR00153">
    <property type="entry name" value="CSAPPISMRASE"/>
</dbReference>
<keyword evidence="8" id="KW-1185">Reference proteome</keyword>
<dbReference type="RefSeq" id="WP_320324578.1">
    <property type="nucleotide sequence ID" value="NZ_JALBUS010000001.1"/>
</dbReference>
<dbReference type="GO" id="GO:0016853">
    <property type="term" value="F:isomerase activity"/>
    <property type="evidence" value="ECO:0007669"/>
    <property type="project" value="UniProtKB-KW"/>
</dbReference>
<name>A0ABU4WI44_9FIRM</name>
<reference evidence="7 8" key="1">
    <citation type="submission" date="2022-03" db="EMBL/GenBank/DDBJ databases">
        <title>Novel taxa within the pig intestine.</title>
        <authorList>
            <person name="Wylensek D."/>
            <person name="Bishof K."/>
            <person name="Afrizal A."/>
            <person name="Clavel T."/>
        </authorList>
    </citation>
    <scope>NUCLEOTIDE SEQUENCE [LARGE SCALE GENOMIC DNA]</scope>
    <source>
        <strain evidence="7 8">Cla-KB-P134</strain>
    </source>
</reference>
<dbReference type="EMBL" id="JALBUS010000001">
    <property type="protein sequence ID" value="MDX8416238.1"/>
    <property type="molecule type" value="Genomic_DNA"/>
</dbReference>
<evidence type="ECO:0000256" key="2">
    <source>
        <dbReference type="ARBA" id="ARBA00007365"/>
    </source>
</evidence>
<dbReference type="CDD" id="cd00317">
    <property type="entry name" value="cyclophilin"/>
    <property type="match status" value="1"/>
</dbReference>
<proteinExistence type="inferred from homology"/>
<dbReference type="Proteomes" id="UP001285244">
    <property type="component" value="Unassembled WGS sequence"/>
</dbReference>
<gene>
    <name evidence="7" type="ORF">MOZ64_00025</name>
</gene>
<evidence type="ECO:0000313" key="7">
    <source>
        <dbReference type="EMBL" id="MDX8416238.1"/>
    </source>
</evidence>
<dbReference type="Gene3D" id="2.40.100.10">
    <property type="entry name" value="Cyclophilin-like"/>
    <property type="match status" value="1"/>
</dbReference>
<dbReference type="PANTHER" id="PTHR45625">
    <property type="entry name" value="PEPTIDYL-PROLYL CIS-TRANS ISOMERASE-RELATED"/>
    <property type="match status" value="1"/>
</dbReference>
<comment type="similarity">
    <text evidence="2 5">Belongs to the cyclophilin-type PPIase family.</text>
</comment>
<dbReference type="SUPFAM" id="SSF50891">
    <property type="entry name" value="Cyclophilin-like"/>
    <property type="match status" value="1"/>
</dbReference>
<comment type="function">
    <text evidence="1 5">PPIases accelerate the folding of proteins. It catalyzes the cis-trans isomerization of proline imidic peptide bonds in oligopeptides.</text>
</comment>